<dbReference type="SMART" id="SM00382">
    <property type="entry name" value="AAA"/>
    <property type="match status" value="1"/>
</dbReference>
<evidence type="ECO:0000259" key="8">
    <source>
        <dbReference type="PROSITE" id="PS50893"/>
    </source>
</evidence>
<protein>
    <submittedName>
        <fullName evidence="10">ABC transporter ATP-binding protein</fullName>
    </submittedName>
</protein>
<evidence type="ECO:0000256" key="2">
    <source>
        <dbReference type="ARBA" id="ARBA00022692"/>
    </source>
</evidence>
<evidence type="ECO:0000256" key="3">
    <source>
        <dbReference type="ARBA" id="ARBA00022741"/>
    </source>
</evidence>
<keyword evidence="4 10" id="KW-0067">ATP-binding</keyword>
<keyword evidence="11" id="KW-1185">Reference proteome</keyword>
<dbReference type="InterPro" id="IPR003439">
    <property type="entry name" value="ABC_transporter-like_ATP-bd"/>
</dbReference>
<dbReference type="PROSITE" id="PS50929">
    <property type="entry name" value="ABC_TM1F"/>
    <property type="match status" value="1"/>
</dbReference>
<dbReference type="SUPFAM" id="SSF52540">
    <property type="entry name" value="P-loop containing nucleoside triphosphate hydrolases"/>
    <property type="match status" value="1"/>
</dbReference>
<proteinExistence type="predicted"/>
<dbReference type="InterPro" id="IPR027417">
    <property type="entry name" value="P-loop_NTPase"/>
</dbReference>
<feature type="domain" description="ABC transporter" evidence="8">
    <location>
        <begin position="355"/>
        <end position="567"/>
    </location>
</feature>
<feature type="transmembrane region" description="Helical" evidence="7">
    <location>
        <begin position="139"/>
        <end position="160"/>
    </location>
</feature>
<reference evidence="10 11" key="1">
    <citation type="submission" date="2018-11" db="EMBL/GenBank/DDBJ databases">
        <authorList>
            <person name="Li F."/>
        </authorList>
    </citation>
    <scope>NUCLEOTIDE SEQUENCE [LARGE SCALE GENOMIC DNA]</scope>
    <source>
        <strain evidence="10 11">Gsoil 097</strain>
    </source>
</reference>
<dbReference type="InterPro" id="IPR003593">
    <property type="entry name" value="AAA+_ATPase"/>
</dbReference>
<sequence length="567" mass="59585">MGRALACLRLMSGTVGRTRVLVLLVLQAGVAVLEGAGLVLLVPVIQALGGGDRFSVPGLSVQLTLPRAFALVIAVVVLRGLGQWWAAVLAVDIRLATVDRLRLGLINDLYGSDWTYLAAQRRSEVIQSLTTNVERAQSAVAMVLRIFVSAFLIVATAAVGVLLAPVVGGLALVAVVVVMLLAARSTRGATALGQVMSARIAGFGAALSDSLGSARVMRAHGAERAWSELVAEEAARVREVRSNYVARSSMVSATLGVVGVVAVLGLILLGREIGLSLAELATLIVVATRLLATAQTLLISAQTFANDVPALESLVDFRAEILQHPELAGRTGAPAPITPRVERPGRRRAVGLVELHGLGVTYPGDEEPALAGIDLEIPNRGLVTVTGPSGSGKSTLLDVILGLLPPDEGELLVDGEPVADLAGWRRRIGYVPQQTVLVPGTVRQNLAWSMQPGTPLTDDRAWAALETAELADVVRALPGRLQAPLQELAELSGGEQQRLAIARALVRDPELLILDEATSALDRATESRILARLLDGNRAVLMVTHRALSEHPGTVLRLENGLSTGSD</sequence>
<dbReference type="Gene3D" id="3.40.50.300">
    <property type="entry name" value="P-loop containing nucleotide triphosphate hydrolases"/>
    <property type="match status" value="1"/>
</dbReference>
<keyword evidence="2 7" id="KW-0812">Transmembrane</keyword>
<comment type="subcellular location">
    <subcellularLocation>
        <location evidence="1">Cell membrane</location>
        <topology evidence="1">Multi-pass membrane protein</topology>
    </subcellularLocation>
</comment>
<dbReference type="PROSITE" id="PS50893">
    <property type="entry name" value="ABC_TRANSPORTER_2"/>
    <property type="match status" value="1"/>
</dbReference>
<dbReference type="SUPFAM" id="SSF90123">
    <property type="entry name" value="ABC transporter transmembrane region"/>
    <property type="match status" value="1"/>
</dbReference>
<dbReference type="InterPro" id="IPR011527">
    <property type="entry name" value="ABC1_TM_dom"/>
</dbReference>
<keyword evidence="6 7" id="KW-0472">Membrane</keyword>
<feature type="transmembrane region" description="Helical" evidence="7">
    <location>
        <begin position="21"/>
        <end position="48"/>
    </location>
</feature>
<keyword evidence="5 7" id="KW-1133">Transmembrane helix</keyword>
<gene>
    <name evidence="10" type="ORF">EFK50_16190</name>
</gene>
<dbReference type="PANTHER" id="PTHR24221:SF654">
    <property type="entry name" value="ATP-BINDING CASSETTE SUB-FAMILY B MEMBER 6"/>
    <property type="match status" value="1"/>
</dbReference>
<evidence type="ECO:0000256" key="1">
    <source>
        <dbReference type="ARBA" id="ARBA00004651"/>
    </source>
</evidence>
<keyword evidence="3" id="KW-0547">Nucleotide-binding</keyword>
<dbReference type="PROSITE" id="PS00211">
    <property type="entry name" value="ABC_TRANSPORTER_1"/>
    <property type="match status" value="1"/>
</dbReference>
<feature type="transmembrane region" description="Helical" evidence="7">
    <location>
        <begin position="166"/>
        <end position="183"/>
    </location>
</feature>
<feature type="transmembrane region" description="Helical" evidence="7">
    <location>
        <begin position="68"/>
        <end position="91"/>
    </location>
</feature>
<dbReference type="InterPro" id="IPR036640">
    <property type="entry name" value="ABC1_TM_sf"/>
</dbReference>
<dbReference type="InterPro" id="IPR017871">
    <property type="entry name" value="ABC_transporter-like_CS"/>
</dbReference>
<comment type="caution">
    <text evidence="10">The sequence shown here is derived from an EMBL/GenBank/DDBJ whole genome shotgun (WGS) entry which is preliminary data.</text>
</comment>
<feature type="domain" description="ABC transmembrane type-1" evidence="9">
    <location>
        <begin position="21"/>
        <end position="306"/>
    </location>
</feature>
<evidence type="ECO:0000256" key="5">
    <source>
        <dbReference type="ARBA" id="ARBA00022989"/>
    </source>
</evidence>
<dbReference type="GO" id="GO:0140359">
    <property type="term" value="F:ABC-type transporter activity"/>
    <property type="evidence" value="ECO:0007669"/>
    <property type="project" value="InterPro"/>
</dbReference>
<dbReference type="GO" id="GO:0034040">
    <property type="term" value="F:ATPase-coupled lipid transmembrane transporter activity"/>
    <property type="evidence" value="ECO:0007669"/>
    <property type="project" value="TreeGrafter"/>
</dbReference>
<name>A0A3N0CIF9_9ACTN</name>
<dbReference type="PANTHER" id="PTHR24221">
    <property type="entry name" value="ATP-BINDING CASSETTE SUB-FAMILY B"/>
    <property type="match status" value="1"/>
</dbReference>
<evidence type="ECO:0000256" key="4">
    <source>
        <dbReference type="ARBA" id="ARBA00022840"/>
    </source>
</evidence>
<dbReference type="EMBL" id="RJSE01000007">
    <property type="protein sequence ID" value="RNL63232.1"/>
    <property type="molecule type" value="Genomic_DNA"/>
</dbReference>
<dbReference type="AlphaFoldDB" id="A0A3N0CIF9"/>
<organism evidence="10 11">
    <name type="scientific">Nocardioides marmoriginsengisoli</name>
    <dbReference type="NCBI Taxonomy" id="661483"/>
    <lineage>
        <taxon>Bacteria</taxon>
        <taxon>Bacillati</taxon>
        <taxon>Actinomycetota</taxon>
        <taxon>Actinomycetes</taxon>
        <taxon>Propionibacteriales</taxon>
        <taxon>Nocardioidaceae</taxon>
        <taxon>Nocardioides</taxon>
    </lineage>
</organism>
<accession>A0A3N0CIF9</accession>
<dbReference type="Gene3D" id="1.20.1560.10">
    <property type="entry name" value="ABC transporter type 1, transmembrane domain"/>
    <property type="match status" value="1"/>
</dbReference>
<evidence type="ECO:0000313" key="11">
    <source>
        <dbReference type="Proteomes" id="UP000267128"/>
    </source>
</evidence>
<dbReference type="InterPro" id="IPR039421">
    <property type="entry name" value="Type_1_exporter"/>
</dbReference>
<dbReference type="GO" id="GO:0005886">
    <property type="term" value="C:plasma membrane"/>
    <property type="evidence" value="ECO:0007669"/>
    <property type="project" value="UniProtKB-SubCell"/>
</dbReference>
<feature type="transmembrane region" description="Helical" evidence="7">
    <location>
        <begin position="244"/>
        <end position="267"/>
    </location>
</feature>
<evidence type="ECO:0000259" key="9">
    <source>
        <dbReference type="PROSITE" id="PS50929"/>
    </source>
</evidence>
<dbReference type="Pfam" id="PF00005">
    <property type="entry name" value="ABC_tran"/>
    <property type="match status" value="1"/>
</dbReference>
<evidence type="ECO:0000256" key="6">
    <source>
        <dbReference type="ARBA" id="ARBA00023136"/>
    </source>
</evidence>
<dbReference type="GO" id="GO:0005524">
    <property type="term" value="F:ATP binding"/>
    <property type="evidence" value="ECO:0007669"/>
    <property type="project" value="UniProtKB-KW"/>
</dbReference>
<dbReference type="CDD" id="cd03228">
    <property type="entry name" value="ABCC_MRP_Like"/>
    <property type="match status" value="1"/>
</dbReference>
<evidence type="ECO:0000256" key="7">
    <source>
        <dbReference type="SAM" id="Phobius"/>
    </source>
</evidence>
<dbReference type="GO" id="GO:0016887">
    <property type="term" value="F:ATP hydrolysis activity"/>
    <property type="evidence" value="ECO:0007669"/>
    <property type="project" value="InterPro"/>
</dbReference>
<dbReference type="Proteomes" id="UP000267128">
    <property type="component" value="Unassembled WGS sequence"/>
</dbReference>
<evidence type="ECO:0000313" key="10">
    <source>
        <dbReference type="EMBL" id="RNL63232.1"/>
    </source>
</evidence>